<reference evidence="1" key="1">
    <citation type="submission" date="2020-09" db="EMBL/GenBank/DDBJ databases">
        <title>Pelagicoccus enzymogenes sp. nov. with an EPS production, isolated from marine sediment.</title>
        <authorList>
            <person name="Feng X."/>
        </authorList>
    </citation>
    <scope>NUCLEOTIDE SEQUENCE</scope>
    <source>
        <strain evidence="1">NFK12</strain>
    </source>
</reference>
<accession>A0A927F6J3</accession>
<sequence length="248" mass="27914">MNFKKRLAVLWFLSSLGAGLLLQPVRQRAVDEADAGNSLASLSQGLGHGITLAALGGYRNVAANFVWISMYGDWRYRLKEEVLEKMQLAVSLNPESVYFWVDGSRIIANDMPVWQVGDDFMESLFESEEGIEIRKAYGEQALAFLERAPEAMSHEIPILVEKAAICWQRLADLDRALVFFKQAVQQEEVPNHICRVYAEILVKNGQVREAYEYLKSHYATLSDDDRTALKPFVARRIEALGAQLGEGS</sequence>
<dbReference type="EMBL" id="JACYFG010000007">
    <property type="protein sequence ID" value="MBD5779348.1"/>
    <property type="molecule type" value="Genomic_DNA"/>
</dbReference>
<comment type="caution">
    <text evidence="1">The sequence shown here is derived from an EMBL/GenBank/DDBJ whole genome shotgun (WGS) entry which is preliminary data.</text>
</comment>
<dbReference type="SUPFAM" id="SSF48452">
    <property type="entry name" value="TPR-like"/>
    <property type="match status" value="1"/>
</dbReference>
<dbReference type="Proteomes" id="UP000622317">
    <property type="component" value="Unassembled WGS sequence"/>
</dbReference>
<dbReference type="Gene3D" id="1.25.40.10">
    <property type="entry name" value="Tetratricopeptide repeat domain"/>
    <property type="match status" value="1"/>
</dbReference>
<name>A0A927F6J3_9BACT</name>
<gene>
    <name evidence="1" type="ORF">IEN85_07565</name>
</gene>
<protein>
    <recommendedName>
        <fullName evidence="3">Tetratricopeptide repeat protein</fullName>
    </recommendedName>
</protein>
<dbReference type="RefSeq" id="WP_191616476.1">
    <property type="nucleotide sequence ID" value="NZ_JACYFG010000007.1"/>
</dbReference>
<organism evidence="1 2">
    <name type="scientific">Pelagicoccus enzymogenes</name>
    <dbReference type="NCBI Taxonomy" id="2773457"/>
    <lineage>
        <taxon>Bacteria</taxon>
        <taxon>Pseudomonadati</taxon>
        <taxon>Verrucomicrobiota</taxon>
        <taxon>Opitutia</taxon>
        <taxon>Puniceicoccales</taxon>
        <taxon>Pelagicoccaceae</taxon>
        <taxon>Pelagicoccus</taxon>
    </lineage>
</organism>
<evidence type="ECO:0008006" key="3">
    <source>
        <dbReference type="Google" id="ProtNLM"/>
    </source>
</evidence>
<evidence type="ECO:0000313" key="2">
    <source>
        <dbReference type="Proteomes" id="UP000622317"/>
    </source>
</evidence>
<dbReference type="AlphaFoldDB" id="A0A927F6J3"/>
<evidence type="ECO:0000313" key="1">
    <source>
        <dbReference type="EMBL" id="MBD5779348.1"/>
    </source>
</evidence>
<dbReference type="InterPro" id="IPR011990">
    <property type="entry name" value="TPR-like_helical_dom_sf"/>
</dbReference>
<proteinExistence type="predicted"/>
<keyword evidence="2" id="KW-1185">Reference proteome</keyword>